<evidence type="ECO:0000313" key="1">
    <source>
        <dbReference type="EMBL" id="KFB69063.1"/>
    </source>
</evidence>
<evidence type="ECO:0000313" key="2">
    <source>
        <dbReference type="Proteomes" id="UP000019812"/>
    </source>
</evidence>
<protein>
    <submittedName>
        <fullName evidence="1">Uncharacterized protein</fullName>
    </submittedName>
</protein>
<sequence length="125" mass="13831">MKETVIGVVGLLIFAALAVTVHQNQRRFHKPLLTTHYQAVMLTDGTLLYGRIDHLGTDFPVLREAMTVHAIVDPTSGTTSHKIVLRKNEAHGADHLILPATSILYVEPVQTDSTIGRAIEQFHSR</sequence>
<dbReference type="EMBL" id="JDSS02000018">
    <property type="protein sequence ID" value="KFB69063.1"/>
    <property type="molecule type" value="Genomic_DNA"/>
</dbReference>
<organism evidence="1 2">
    <name type="scientific">Candidatus Accumulibacter vicinus</name>
    <dbReference type="NCBI Taxonomy" id="2954382"/>
    <lineage>
        <taxon>Bacteria</taxon>
        <taxon>Pseudomonadati</taxon>
        <taxon>Pseudomonadota</taxon>
        <taxon>Betaproteobacteria</taxon>
        <taxon>Candidatus Accumulibacter</taxon>
    </lineage>
</organism>
<comment type="caution">
    <text evidence="1">The sequence shown here is derived from an EMBL/GenBank/DDBJ whole genome shotgun (WGS) entry which is preliminary data.</text>
</comment>
<name>A0A084Y2W9_9PROT</name>
<reference evidence="1 2" key="1">
    <citation type="submission" date="2014-07" db="EMBL/GenBank/DDBJ databases">
        <title>Expanding our view of genomic diversity in Candidatus Accumulibacter clades.</title>
        <authorList>
            <person name="Skennerton C.T."/>
            <person name="Barr J.J."/>
            <person name="Slater F.R."/>
            <person name="Bond P.L."/>
            <person name="Tyson G.W."/>
        </authorList>
    </citation>
    <scope>NUCLEOTIDE SEQUENCE [LARGE SCALE GENOMIC DNA]</scope>
    <source>
        <strain evidence="2">SK-01</strain>
    </source>
</reference>
<accession>A0A084Y2W9</accession>
<dbReference type="Proteomes" id="UP000019812">
    <property type="component" value="Unassembled WGS sequence"/>
</dbReference>
<proteinExistence type="predicted"/>
<dbReference type="RefSeq" id="WP_034923530.1">
    <property type="nucleotide sequence ID" value="NZ_JDSS02000018.1"/>
</dbReference>
<gene>
    <name evidence="1" type="ORF">CAPSK01_001254</name>
</gene>
<dbReference type="AlphaFoldDB" id="A0A084Y2W9"/>